<evidence type="ECO:0000313" key="7">
    <source>
        <dbReference type="EMBL" id="KAK8575720.1"/>
    </source>
</evidence>
<dbReference type="InterPro" id="IPR001965">
    <property type="entry name" value="Znf_PHD"/>
</dbReference>
<feature type="domain" description="PHD-type" evidence="5">
    <location>
        <begin position="374"/>
        <end position="424"/>
    </location>
</feature>
<dbReference type="SUPFAM" id="SSF57903">
    <property type="entry name" value="FYVE/PHD zinc finger"/>
    <property type="match status" value="1"/>
</dbReference>
<name>A0ABR2FBK1_9ROSI</name>
<organism evidence="7 8">
    <name type="scientific">Hibiscus sabdariffa</name>
    <name type="common">roselle</name>
    <dbReference type="NCBI Taxonomy" id="183260"/>
    <lineage>
        <taxon>Eukaryota</taxon>
        <taxon>Viridiplantae</taxon>
        <taxon>Streptophyta</taxon>
        <taxon>Embryophyta</taxon>
        <taxon>Tracheophyta</taxon>
        <taxon>Spermatophyta</taxon>
        <taxon>Magnoliopsida</taxon>
        <taxon>eudicotyledons</taxon>
        <taxon>Gunneridae</taxon>
        <taxon>Pentapetalae</taxon>
        <taxon>rosids</taxon>
        <taxon>malvids</taxon>
        <taxon>Malvales</taxon>
        <taxon>Malvaceae</taxon>
        <taxon>Malvoideae</taxon>
        <taxon>Hibiscus</taxon>
    </lineage>
</organism>
<keyword evidence="3" id="KW-0862">Zinc</keyword>
<gene>
    <name evidence="7" type="ORF">V6N12_063385</name>
</gene>
<sequence length="618" mass="68505">MGRECLHREELLARGNRLLDECSRTFSGSRNTERRGPLLAWKRPASGWIKVNVDAAVNALDQRAFVGGVYRDSDGAWLHGFSRNIGRCSVVLAELWAILEALRRAWEKGYRFVVLESDCADAVRMILGSSEVFVGHALVAAIQSYIRRDWQLSISWIPRACNVCADRLVAFGRGQIEAVVDYTVPPTELLDLVMEEAMVSAFPPVEPASQPARHRALNNAKSPCPLPQRFDCNVGILFQEPVNSRRSVNCLSVASSDGLSEAIAEQKGNFQVEHETATVRAPLATLNNGISKYEFANGCSDTGLALVSMKDEMDENGECTSSSVVAAEVVREDLSEKDVCYHILQSQGNDDEVGPSRTCVNEEIRTTGGDSSCSRLCKTCGCSGTVQKMLICDSCEEAFHVRCCTPRIKKLPIGDWYCFSCMKNKRIMLKEATTSNASSITGGMGRCRDVSLEGEFTPIELMLRDTEPHRTSVRIGKGYQAEVPDWSGPIDNDVDTIGEPLELDPSEDTDFHELNCNKLNKLGLIGNWLQCRGFIEGVGGNSGTICGKWRWAPLFEVQTDNWECFCSFQWDPSHADCSIPQELETDEVLKQLKYVEMSLDEWNRNLCYSDSSLSIGHG</sequence>
<dbReference type="Gene3D" id="3.30.40.100">
    <property type="match status" value="1"/>
</dbReference>
<dbReference type="PANTHER" id="PTHR47723">
    <property type="entry name" value="OS05G0353850 PROTEIN"/>
    <property type="match status" value="1"/>
</dbReference>
<dbReference type="EMBL" id="JBBPBM010000007">
    <property type="protein sequence ID" value="KAK8575720.1"/>
    <property type="molecule type" value="Genomic_DNA"/>
</dbReference>
<dbReference type="InterPro" id="IPR053151">
    <property type="entry name" value="RNase_H-like"/>
</dbReference>
<reference evidence="7 8" key="1">
    <citation type="journal article" date="2024" name="G3 (Bethesda)">
        <title>Genome assembly of Hibiscus sabdariffa L. provides insights into metabolisms of medicinal natural products.</title>
        <authorList>
            <person name="Kim T."/>
        </authorList>
    </citation>
    <scope>NUCLEOTIDE SEQUENCE [LARGE SCALE GENOMIC DNA]</scope>
    <source>
        <strain evidence="7">TK-2024</strain>
        <tissue evidence="7">Old leaves</tissue>
    </source>
</reference>
<keyword evidence="2 4" id="KW-0863">Zinc-finger</keyword>
<evidence type="ECO:0000256" key="2">
    <source>
        <dbReference type="ARBA" id="ARBA00022771"/>
    </source>
</evidence>
<dbReference type="Pfam" id="PF13456">
    <property type="entry name" value="RVT_3"/>
    <property type="match status" value="1"/>
</dbReference>
<dbReference type="PROSITE" id="PS01359">
    <property type="entry name" value="ZF_PHD_1"/>
    <property type="match status" value="1"/>
</dbReference>
<dbReference type="InterPro" id="IPR019786">
    <property type="entry name" value="Zinc_finger_PHD-type_CS"/>
</dbReference>
<dbReference type="Gene3D" id="3.30.420.10">
    <property type="entry name" value="Ribonuclease H-like superfamily/Ribonuclease H"/>
    <property type="match status" value="1"/>
</dbReference>
<dbReference type="Pfam" id="PF00628">
    <property type="entry name" value="PHD"/>
    <property type="match status" value="1"/>
</dbReference>
<dbReference type="Proteomes" id="UP001472677">
    <property type="component" value="Unassembled WGS sequence"/>
</dbReference>
<dbReference type="InterPro" id="IPR012337">
    <property type="entry name" value="RNaseH-like_sf"/>
</dbReference>
<evidence type="ECO:0000313" key="8">
    <source>
        <dbReference type="Proteomes" id="UP001472677"/>
    </source>
</evidence>
<evidence type="ECO:0000259" key="6">
    <source>
        <dbReference type="PROSITE" id="PS51050"/>
    </source>
</evidence>
<feature type="domain" description="CW-type" evidence="6">
    <location>
        <begin position="522"/>
        <end position="585"/>
    </location>
</feature>
<dbReference type="PROSITE" id="PS51050">
    <property type="entry name" value="ZF_CW"/>
    <property type="match status" value="1"/>
</dbReference>
<dbReference type="InterPro" id="IPR002156">
    <property type="entry name" value="RNaseH_domain"/>
</dbReference>
<dbReference type="InterPro" id="IPR019787">
    <property type="entry name" value="Znf_PHD-finger"/>
</dbReference>
<dbReference type="CDD" id="cd06222">
    <property type="entry name" value="RNase_H_like"/>
    <property type="match status" value="1"/>
</dbReference>
<dbReference type="SUPFAM" id="SSF53098">
    <property type="entry name" value="Ribonuclease H-like"/>
    <property type="match status" value="1"/>
</dbReference>
<dbReference type="InterPro" id="IPR011124">
    <property type="entry name" value="Znf_CW"/>
</dbReference>
<protein>
    <submittedName>
        <fullName evidence="7">Uncharacterized protein</fullName>
    </submittedName>
</protein>
<evidence type="ECO:0000259" key="5">
    <source>
        <dbReference type="PROSITE" id="PS50016"/>
    </source>
</evidence>
<evidence type="ECO:0000256" key="4">
    <source>
        <dbReference type="PROSITE-ProRule" id="PRU00146"/>
    </source>
</evidence>
<dbReference type="PROSITE" id="PS50016">
    <property type="entry name" value="ZF_PHD_2"/>
    <property type="match status" value="1"/>
</dbReference>
<keyword evidence="8" id="KW-1185">Reference proteome</keyword>
<evidence type="ECO:0000256" key="3">
    <source>
        <dbReference type="ARBA" id="ARBA00022833"/>
    </source>
</evidence>
<dbReference type="PANTHER" id="PTHR47723:SF19">
    <property type="entry name" value="POLYNUCLEOTIDYL TRANSFERASE, RIBONUCLEASE H-LIKE SUPERFAMILY PROTEIN"/>
    <property type="match status" value="1"/>
</dbReference>
<comment type="caution">
    <text evidence="7">The sequence shown here is derived from an EMBL/GenBank/DDBJ whole genome shotgun (WGS) entry which is preliminary data.</text>
</comment>
<dbReference type="InterPro" id="IPR011011">
    <property type="entry name" value="Znf_FYVE_PHD"/>
</dbReference>
<proteinExistence type="predicted"/>
<dbReference type="Gene3D" id="3.30.40.10">
    <property type="entry name" value="Zinc/RING finger domain, C3HC4 (zinc finger)"/>
    <property type="match status" value="1"/>
</dbReference>
<dbReference type="SMART" id="SM00249">
    <property type="entry name" value="PHD"/>
    <property type="match status" value="1"/>
</dbReference>
<dbReference type="InterPro" id="IPR013083">
    <property type="entry name" value="Znf_RING/FYVE/PHD"/>
</dbReference>
<keyword evidence="1" id="KW-0479">Metal-binding</keyword>
<dbReference type="InterPro" id="IPR036397">
    <property type="entry name" value="RNaseH_sf"/>
</dbReference>
<dbReference type="InterPro" id="IPR044730">
    <property type="entry name" value="RNase_H-like_dom_plant"/>
</dbReference>
<evidence type="ECO:0000256" key="1">
    <source>
        <dbReference type="ARBA" id="ARBA00022723"/>
    </source>
</evidence>
<accession>A0ABR2FBK1</accession>